<accession>A0A918AS01</accession>
<evidence type="ECO:0000313" key="2">
    <source>
        <dbReference type="Proteomes" id="UP000639606"/>
    </source>
</evidence>
<name>A0A918AS01_9PSEU</name>
<proteinExistence type="predicted"/>
<evidence type="ECO:0000313" key="1">
    <source>
        <dbReference type="EMBL" id="GGP75417.1"/>
    </source>
</evidence>
<reference evidence="1" key="1">
    <citation type="journal article" date="2014" name="Int. J. Syst. Evol. Microbiol.">
        <title>Complete genome sequence of Corynebacterium casei LMG S-19264T (=DSM 44701T), isolated from a smear-ripened cheese.</title>
        <authorList>
            <consortium name="US DOE Joint Genome Institute (JGI-PGF)"/>
            <person name="Walter F."/>
            <person name="Albersmeier A."/>
            <person name="Kalinowski J."/>
            <person name="Ruckert C."/>
        </authorList>
    </citation>
    <scope>NUCLEOTIDE SEQUENCE</scope>
    <source>
        <strain evidence="1">JCM 3313</strain>
    </source>
</reference>
<organism evidence="1 2">
    <name type="scientific">Saccharothrix coeruleofusca</name>
    <dbReference type="NCBI Taxonomy" id="33919"/>
    <lineage>
        <taxon>Bacteria</taxon>
        <taxon>Bacillati</taxon>
        <taxon>Actinomycetota</taxon>
        <taxon>Actinomycetes</taxon>
        <taxon>Pseudonocardiales</taxon>
        <taxon>Pseudonocardiaceae</taxon>
        <taxon>Saccharothrix</taxon>
    </lineage>
</organism>
<protein>
    <recommendedName>
        <fullName evidence="3">Alpha/beta hydrolase family protein</fullName>
    </recommendedName>
</protein>
<dbReference type="EMBL" id="BMRG01000015">
    <property type="protein sequence ID" value="GGP75417.1"/>
    <property type="molecule type" value="Genomic_DNA"/>
</dbReference>
<sequence length="53" mass="5472">MAELFVQAGDVRLWSQALGDPAHPPVLLVMGANASAMGWPSTTPTACAPSPRP</sequence>
<keyword evidence="2" id="KW-1185">Reference proteome</keyword>
<dbReference type="Proteomes" id="UP000639606">
    <property type="component" value="Unassembled WGS sequence"/>
</dbReference>
<dbReference type="InterPro" id="IPR029058">
    <property type="entry name" value="AB_hydrolase_fold"/>
</dbReference>
<reference evidence="1" key="2">
    <citation type="submission" date="2020-09" db="EMBL/GenBank/DDBJ databases">
        <authorList>
            <person name="Sun Q."/>
            <person name="Ohkuma M."/>
        </authorList>
    </citation>
    <scope>NUCLEOTIDE SEQUENCE</scope>
    <source>
        <strain evidence="1">JCM 3313</strain>
    </source>
</reference>
<dbReference type="Gene3D" id="3.40.50.1820">
    <property type="entry name" value="alpha/beta hydrolase"/>
    <property type="match status" value="1"/>
</dbReference>
<evidence type="ECO:0008006" key="3">
    <source>
        <dbReference type="Google" id="ProtNLM"/>
    </source>
</evidence>
<gene>
    <name evidence="1" type="ORF">GCM10010185_56360</name>
</gene>
<comment type="caution">
    <text evidence="1">The sequence shown here is derived from an EMBL/GenBank/DDBJ whole genome shotgun (WGS) entry which is preliminary data.</text>
</comment>
<dbReference type="RefSeq" id="WP_189226335.1">
    <property type="nucleotide sequence ID" value="NZ_BMRG01000015.1"/>
</dbReference>
<dbReference type="AlphaFoldDB" id="A0A918AS01"/>